<gene>
    <name evidence="1" type="ORF">LOTGIDRAFT_163450</name>
</gene>
<dbReference type="Proteomes" id="UP000030746">
    <property type="component" value="Unassembled WGS sequence"/>
</dbReference>
<dbReference type="OMA" id="VDICVRT"/>
<dbReference type="GeneID" id="20239419"/>
<dbReference type="OrthoDB" id="7752123at2759"/>
<dbReference type="CTD" id="20239419"/>
<name>V3ZI52_LOTGI</name>
<dbReference type="AlphaFoldDB" id="V3ZI52"/>
<keyword evidence="2" id="KW-1185">Reference proteome</keyword>
<evidence type="ECO:0008006" key="3">
    <source>
        <dbReference type="Google" id="ProtNLM"/>
    </source>
</evidence>
<evidence type="ECO:0000313" key="1">
    <source>
        <dbReference type="EMBL" id="ESO90943.1"/>
    </source>
</evidence>
<protein>
    <recommendedName>
        <fullName evidence="3">3D domain-containing protein</fullName>
    </recommendedName>
</protein>
<dbReference type="HOGENOM" id="CLU_1898609_0_0_1"/>
<proteinExistence type="predicted"/>
<organism evidence="1 2">
    <name type="scientific">Lottia gigantea</name>
    <name type="common">Giant owl limpet</name>
    <dbReference type="NCBI Taxonomy" id="225164"/>
    <lineage>
        <taxon>Eukaryota</taxon>
        <taxon>Metazoa</taxon>
        <taxon>Spiralia</taxon>
        <taxon>Lophotrochozoa</taxon>
        <taxon>Mollusca</taxon>
        <taxon>Gastropoda</taxon>
        <taxon>Patellogastropoda</taxon>
        <taxon>Lottioidea</taxon>
        <taxon>Lottiidae</taxon>
        <taxon>Lottia</taxon>
    </lineage>
</organism>
<evidence type="ECO:0000313" key="2">
    <source>
        <dbReference type="Proteomes" id="UP000030746"/>
    </source>
</evidence>
<reference evidence="1 2" key="1">
    <citation type="journal article" date="2013" name="Nature">
        <title>Insights into bilaterian evolution from three spiralian genomes.</title>
        <authorList>
            <person name="Simakov O."/>
            <person name="Marletaz F."/>
            <person name="Cho S.J."/>
            <person name="Edsinger-Gonzales E."/>
            <person name="Havlak P."/>
            <person name="Hellsten U."/>
            <person name="Kuo D.H."/>
            <person name="Larsson T."/>
            <person name="Lv J."/>
            <person name="Arendt D."/>
            <person name="Savage R."/>
            <person name="Osoegawa K."/>
            <person name="de Jong P."/>
            <person name="Grimwood J."/>
            <person name="Chapman J.A."/>
            <person name="Shapiro H."/>
            <person name="Aerts A."/>
            <person name="Otillar R.P."/>
            <person name="Terry A.Y."/>
            <person name="Boore J.L."/>
            <person name="Grigoriev I.V."/>
            <person name="Lindberg D.R."/>
            <person name="Seaver E.C."/>
            <person name="Weisblat D.A."/>
            <person name="Putnam N.H."/>
            <person name="Rokhsar D.S."/>
        </authorList>
    </citation>
    <scope>NUCLEOTIDE SEQUENCE [LARGE SCALE GENOMIC DNA]</scope>
</reference>
<dbReference type="KEGG" id="lgi:LOTGIDRAFT_163450"/>
<sequence length="134" mass="14653">MVFSQIEFISGGSLDCSGGHRYSARGTAYYPANNALEGGFVDMRGHNLRTLQDYLDGKASYVSVAMDNRAGIPYGTAICIPEMNHKHGRNIVFKVVDTGSAFFGKGHSRIDICVRSQSLSYDSTINNHLTLVFP</sequence>
<dbReference type="RefSeq" id="XP_009058215.1">
    <property type="nucleotide sequence ID" value="XM_009059967.1"/>
</dbReference>
<dbReference type="EMBL" id="KB202284">
    <property type="protein sequence ID" value="ESO90943.1"/>
    <property type="molecule type" value="Genomic_DNA"/>
</dbReference>
<accession>V3ZI52</accession>